<dbReference type="Proteomes" id="UP000247498">
    <property type="component" value="Unassembled WGS sequence"/>
</dbReference>
<protein>
    <submittedName>
        <fullName evidence="1">Uncharacterized protein</fullName>
    </submittedName>
</protein>
<accession>A0A2V0NN68</accession>
<keyword evidence="2" id="KW-1185">Reference proteome</keyword>
<proteinExistence type="predicted"/>
<dbReference type="EMBL" id="BDRX01000007">
    <property type="protein sequence ID" value="GBF89001.1"/>
    <property type="molecule type" value="Genomic_DNA"/>
</dbReference>
<dbReference type="OrthoDB" id="10685959at2759"/>
<comment type="caution">
    <text evidence="1">The sequence shown here is derived from an EMBL/GenBank/DDBJ whole genome shotgun (WGS) entry which is preliminary data.</text>
</comment>
<evidence type="ECO:0000313" key="1">
    <source>
        <dbReference type="EMBL" id="GBF89001.1"/>
    </source>
</evidence>
<gene>
    <name evidence="1" type="ORF">Rsub_01500</name>
</gene>
<dbReference type="InParanoid" id="A0A2V0NN68"/>
<evidence type="ECO:0000313" key="2">
    <source>
        <dbReference type="Proteomes" id="UP000247498"/>
    </source>
</evidence>
<organism evidence="1 2">
    <name type="scientific">Raphidocelis subcapitata</name>
    <dbReference type="NCBI Taxonomy" id="307507"/>
    <lineage>
        <taxon>Eukaryota</taxon>
        <taxon>Viridiplantae</taxon>
        <taxon>Chlorophyta</taxon>
        <taxon>core chlorophytes</taxon>
        <taxon>Chlorophyceae</taxon>
        <taxon>CS clade</taxon>
        <taxon>Sphaeropleales</taxon>
        <taxon>Selenastraceae</taxon>
        <taxon>Raphidocelis</taxon>
    </lineage>
</organism>
<sequence>MDLAALVADRPLLAQLSAEYEALKRRAAGEPIDYSSWIRERLRAAAAKVVAARAGGHGGCGGAPGALDGVQRLRAAACAQQRLAYRTRLRQQQRVAAAAAALAEEDSAGGAVPGAGGWQARCALGGRGMAAAPVRPARSNSQD</sequence>
<name>A0A2V0NN68_9CHLO</name>
<reference evidence="1 2" key="1">
    <citation type="journal article" date="2018" name="Sci. Rep.">
        <title>Raphidocelis subcapitata (=Pseudokirchneriella subcapitata) provides an insight into genome evolution and environmental adaptations in the Sphaeropleales.</title>
        <authorList>
            <person name="Suzuki S."/>
            <person name="Yamaguchi H."/>
            <person name="Nakajima N."/>
            <person name="Kawachi M."/>
        </authorList>
    </citation>
    <scope>NUCLEOTIDE SEQUENCE [LARGE SCALE GENOMIC DNA]</scope>
    <source>
        <strain evidence="1 2">NIES-35</strain>
    </source>
</reference>
<dbReference type="AlphaFoldDB" id="A0A2V0NN68"/>